<reference evidence="2" key="1">
    <citation type="journal article" date="2021" name="PeerJ">
        <title>Extensive microbial diversity within the chicken gut microbiome revealed by metagenomics and culture.</title>
        <authorList>
            <person name="Gilroy R."/>
            <person name="Ravi A."/>
            <person name="Getino M."/>
            <person name="Pursley I."/>
            <person name="Horton D.L."/>
            <person name="Alikhan N.F."/>
            <person name="Baker D."/>
            <person name="Gharbi K."/>
            <person name="Hall N."/>
            <person name="Watson M."/>
            <person name="Adriaenssens E.M."/>
            <person name="Foster-Nyarko E."/>
            <person name="Jarju S."/>
            <person name="Secka A."/>
            <person name="Antonio M."/>
            <person name="Oren A."/>
            <person name="Chaudhuri R.R."/>
            <person name="La Ragione R."/>
            <person name="Hildebrand F."/>
            <person name="Pallen M.J."/>
        </authorList>
    </citation>
    <scope>NUCLEOTIDE SEQUENCE</scope>
    <source>
        <strain evidence="2">ChiSjej5B23-2810</strain>
    </source>
</reference>
<evidence type="ECO:0000256" key="1">
    <source>
        <dbReference type="SAM" id="Phobius"/>
    </source>
</evidence>
<keyword evidence="1" id="KW-1133">Transmembrane helix</keyword>
<dbReference type="EMBL" id="DWWN01000002">
    <property type="protein sequence ID" value="HJC44587.1"/>
    <property type="molecule type" value="Genomic_DNA"/>
</dbReference>
<keyword evidence="1" id="KW-0472">Membrane</keyword>
<gene>
    <name evidence="2" type="ORF">H9703_00355</name>
</gene>
<reference evidence="2" key="2">
    <citation type="submission" date="2021-04" db="EMBL/GenBank/DDBJ databases">
        <authorList>
            <person name="Gilroy R."/>
        </authorList>
    </citation>
    <scope>NUCLEOTIDE SEQUENCE</scope>
    <source>
        <strain evidence="2">ChiSjej5B23-2810</strain>
    </source>
</reference>
<organism evidence="2 3">
    <name type="scientific">Candidatus Faecalibacterium faecigallinarum</name>
    <dbReference type="NCBI Taxonomy" id="2838577"/>
    <lineage>
        <taxon>Bacteria</taxon>
        <taxon>Bacillati</taxon>
        <taxon>Bacillota</taxon>
        <taxon>Clostridia</taxon>
        <taxon>Eubacteriales</taxon>
        <taxon>Oscillospiraceae</taxon>
        <taxon>Faecalibacterium</taxon>
    </lineage>
</organism>
<feature type="transmembrane region" description="Helical" evidence="1">
    <location>
        <begin position="111"/>
        <end position="131"/>
    </location>
</feature>
<evidence type="ECO:0000313" key="2">
    <source>
        <dbReference type="EMBL" id="HJC44587.1"/>
    </source>
</evidence>
<evidence type="ECO:0000313" key="3">
    <source>
        <dbReference type="Proteomes" id="UP000823906"/>
    </source>
</evidence>
<name>A0A9D2P6W0_9FIRM</name>
<dbReference type="InterPro" id="IPR045620">
    <property type="entry name" value="DUF6442"/>
</dbReference>
<protein>
    <submittedName>
        <fullName evidence="2">DUF2530 domain-containing protein</fullName>
    </submittedName>
</protein>
<feature type="transmembrane region" description="Helical" evidence="1">
    <location>
        <begin position="87"/>
        <end position="105"/>
    </location>
</feature>
<keyword evidence="1" id="KW-0812">Transmembrane</keyword>
<accession>A0A9D2P6W0</accession>
<dbReference type="Pfam" id="PF20040">
    <property type="entry name" value="DUF6442"/>
    <property type="match status" value="1"/>
</dbReference>
<feature type="transmembrane region" description="Helical" evidence="1">
    <location>
        <begin position="31"/>
        <end position="49"/>
    </location>
</feature>
<dbReference type="AlphaFoldDB" id="A0A9D2P6W0"/>
<dbReference type="Proteomes" id="UP000823906">
    <property type="component" value="Unassembled WGS sequence"/>
</dbReference>
<sequence>MKKYRNVVVAALGIVLWAAGFWLVRADLGSTLGYVCIGLGCGIFGYGTGEMISQRALQSDPALQRQMEIAKNDERNIAIANHAKGRAFDMMTFIFGALMVSFALMGIDLAAVLLLVAAYLFVHGYALYWRLRYDKEM</sequence>
<comment type="caution">
    <text evidence="2">The sequence shown here is derived from an EMBL/GenBank/DDBJ whole genome shotgun (WGS) entry which is preliminary data.</text>
</comment>
<proteinExistence type="predicted"/>
<feature type="transmembrane region" description="Helical" evidence="1">
    <location>
        <begin position="7"/>
        <end position="25"/>
    </location>
</feature>